<feature type="compositionally biased region" description="Polar residues" evidence="1">
    <location>
        <begin position="285"/>
        <end position="296"/>
    </location>
</feature>
<evidence type="ECO:0000313" key="2">
    <source>
        <dbReference type="EMBL" id="JAC60075.1"/>
    </source>
</evidence>
<name>A0A061QNR1_9CHLO</name>
<feature type="compositionally biased region" description="Low complexity" evidence="1">
    <location>
        <begin position="339"/>
        <end position="350"/>
    </location>
</feature>
<organism evidence="2">
    <name type="scientific">Tetraselmis sp. GSL018</name>
    <dbReference type="NCBI Taxonomy" id="582737"/>
    <lineage>
        <taxon>Eukaryota</taxon>
        <taxon>Viridiplantae</taxon>
        <taxon>Chlorophyta</taxon>
        <taxon>core chlorophytes</taxon>
        <taxon>Chlorodendrophyceae</taxon>
        <taxon>Chlorodendrales</taxon>
        <taxon>Chlorodendraceae</taxon>
        <taxon>Tetraselmis</taxon>
    </lineage>
</organism>
<dbReference type="EMBL" id="GBEZ01027211">
    <property type="protein sequence ID" value="JAC60075.1"/>
    <property type="molecule type" value="Transcribed_RNA"/>
</dbReference>
<proteinExistence type="predicted"/>
<sequence length="537" mass="55409">MEALARGAASHGQFGTSRRLWEAIGDAASVLQMALLSADMDTLEQYRRSAMGRTAFASVGAPPSAELKQLASALLSANGTAMHGRSASASSWEVRRRSPGDDSQSWDIAPAGAAPAMKLERLDALQEEASPGGNPIPLLGMPTLVPFLGMSTSSDLAARRGGGEDDDGGGGGFAEAEPEEDEEHQAAAAGEEAQEAARKAFMLQQGGDFDSSSDDDSSNAGSASASEASGRQRLQIKIREAGAPVASPQTGTDALRAAAMNLSLAPPGQFQGLSKRRTTGAESAKASSTGNNSGDFSSESSSPQRTLQSAEAPVAAPPSFPAVPGLPPAPPAPPPPRQQPGQAAPPAQGGHSSLELFKSAVTDMENGAWDSGAALVARAMERADAEAQGAGLDEGKKQQRLGLMAQYLAAMLLLNLSREAEGMAAHRARLLRFTAALGLEARHKVPLQQDSVKKNIAAGNYGYAASVLEDLISKAIATGSGTEHMSELQTLLERCDAEGGSNASVPQDEDPAVFSEILATASVPEDVRAMVRQLHEG</sequence>
<gene>
    <name evidence="2" type="ORF">TSPGSL018_29881</name>
</gene>
<accession>A0A061QNR1</accession>
<feature type="region of interest" description="Disordered" evidence="1">
    <location>
        <begin position="85"/>
        <end position="108"/>
    </location>
</feature>
<dbReference type="AlphaFoldDB" id="A0A061QNR1"/>
<reference evidence="2" key="1">
    <citation type="submission" date="2014-05" db="EMBL/GenBank/DDBJ databases">
        <title>The transcriptome of the halophilic microalga Tetraselmis sp. GSL018 isolated from the Great Salt Lake, Utah.</title>
        <authorList>
            <person name="Jinkerson R.E."/>
            <person name="D'Adamo S."/>
            <person name="Posewitz M.C."/>
        </authorList>
    </citation>
    <scope>NUCLEOTIDE SEQUENCE</scope>
    <source>
        <strain evidence="2">GSL018</strain>
    </source>
</reference>
<feature type="region of interest" description="Disordered" evidence="1">
    <location>
        <begin position="154"/>
        <end position="351"/>
    </location>
</feature>
<evidence type="ECO:0000256" key="1">
    <source>
        <dbReference type="SAM" id="MobiDB-lite"/>
    </source>
</evidence>
<feature type="compositionally biased region" description="Low complexity" evidence="1">
    <location>
        <begin position="218"/>
        <end position="229"/>
    </location>
</feature>
<feature type="compositionally biased region" description="Pro residues" evidence="1">
    <location>
        <begin position="315"/>
        <end position="338"/>
    </location>
</feature>
<protein>
    <submittedName>
        <fullName evidence="2">Uncharacterized protein</fullName>
    </submittedName>
</protein>